<feature type="compositionally biased region" description="Low complexity" evidence="1">
    <location>
        <begin position="24"/>
        <end position="41"/>
    </location>
</feature>
<reference evidence="3 4" key="1">
    <citation type="submission" date="2020-08" db="EMBL/GenBank/DDBJ databases">
        <title>Functional genomics of gut bacteria from endangered species of beetles.</title>
        <authorList>
            <person name="Carlos-Shanley C."/>
        </authorList>
    </citation>
    <scope>NUCLEOTIDE SEQUENCE [LARGE SCALE GENOMIC DNA]</scope>
    <source>
        <strain evidence="3 4">S00124</strain>
    </source>
</reference>
<dbReference type="RefSeq" id="WP_184710785.1">
    <property type="nucleotide sequence ID" value="NZ_JACHKZ010000029.1"/>
</dbReference>
<sequence length="186" mass="20183">MSLLQRSAIVTAMLAALSVPAFAQPSPADAPAAATAQSAPSGKHHRPDPQARKARMEQRMQALKTALKLNASQEGAWNSYVAALQPPMHGERPAHPDRKAIAAMTTPERIDAMQAMHAKHQAAMDQRNQATKTFYAALTPEQQKTFDAETLKMHDRRGPGGEGQHERRGHRQGAKAEQTVPATDSK</sequence>
<protein>
    <recommendedName>
        <fullName evidence="5">LTXXQ motif family protein</fullName>
    </recommendedName>
</protein>
<keyword evidence="4" id="KW-1185">Reference proteome</keyword>
<dbReference type="InterPro" id="IPR012899">
    <property type="entry name" value="LTXXQ"/>
</dbReference>
<organism evidence="3 4">
    <name type="scientific">Comamonas odontotermitis</name>
    <dbReference type="NCBI Taxonomy" id="379895"/>
    <lineage>
        <taxon>Bacteria</taxon>
        <taxon>Pseudomonadati</taxon>
        <taxon>Pseudomonadota</taxon>
        <taxon>Betaproteobacteria</taxon>
        <taxon>Burkholderiales</taxon>
        <taxon>Comamonadaceae</taxon>
        <taxon>Comamonas</taxon>
    </lineage>
</organism>
<feature type="chain" id="PRO_5046227103" description="LTXXQ motif family protein" evidence="2">
    <location>
        <begin position="24"/>
        <end position="186"/>
    </location>
</feature>
<accession>A0ABR6RJR9</accession>
<feature type="region of interest" description="Disordered" evidence="1">
    <location>
        <begin position="145"/>
        <end position="186"/>
    </location>
</feature>
<evidence type="ECO:0000256" key="1">
    <source>
        <dbReference type="SAM" id="MobiDB-lite"/>
    </source>
</evidence>
<feature type="signal peptide" evidence="2">
    <location>
        <begin position="1"/>
        <end position="23"/>
    </location>
</feature>
<dbReference type="Pfam" id="PF07813">
    <property type="entry name" value="LTXXQ"/>
    <property type="match status" value="1"/>
</dbReference>
<dbReference type="Proteomes" id="UP000562492">
    <property type="component" value="Unassembled WGS sequence"/>
</dbReference>
<evidence type="ECO:0000256" key="2">
    <source>
        <dbReference type="SAM" id="SignalP"/>
    </source>
</evidence>
<evidence type="ECO:0000313" key="3">
    <source>
        <dbReference type="EMBL" id="MBB6579430.1"/>
    </source>
</evidence>
<dbReference type="EMBL" id="JACHKZ010000029">
    <property type="protein sequence ID" value="MBB6579430.1"/>
    <property type="molecule type" value="Genomic_DNA"/>
</dbReference>
<name>A0ABR6RJR9_9BURK</name>
<feature type="compositionally biased region" description="Basic and acidic residues" evidence="1">
    <location>
        <begin position="145"/>
        <end position="166"/>
    </location>
</feature>
<evidence type="ECO:0000313" key="4">
    <source>
        <dbReference type="Proteomes" id="UP000562492"/>
    </source>
</evidence>
<keyword evidence="2" id="KW-0732">Signal</keyword>
<evidence type="ECO:0008006" key="5">
    <source>
        <dbReference type="Google" id="ProtNLM"/>
    </source>
</evidence>
<comment type="caution">
    <text evidence="3">The sequence shown here is derived from an EMBL/GenBank/DDBJ whole genome shotgun (WGS) entry which is preliminary data.</text>
</comment>
<proteinExistence type="predicted"/>
<feature type="region of interest" description="Disordered" evidence="1">
    <location>
        <begin position="24"/>
        <end position="55"/>
    </location>
</feature>
<gene>
    <name evidence="3" type="ORF">HNP33_003543</name>
</gene>